<dbReference type="Gene3D" id="1.10.510.10">
    <property type="entry name" value="Transferase(Phosphotransferase) domain 1"/>
    <property type="match status" value="1"/>
</dbReference>
<protein>
    <recommendedName>
        <fullName evidence="4">Protein kinase domain-containing protein</fullName>
    </recommendedName>
</protein>
<reference evidence="2 3" key="1">
    <citation type="submission" date="2018-12" db="EMBL/GenBank/DDBJ databases">
        <title>Genome of Verticillium dahliae isolate Getta Getta.</title>
        <authorList>
            <person name="Gardiner D.M."/>
        </authorList>
    </citation>
    <scope>NUCLEOTIDE SEQUENCE [LARGE SCALE GENOMIC DNA]</scope>
    <source>
        <strain evidence="2 3">Getta Getta</strain>
    </source>
</reference>
<evidence type="ECO:0000313" key="3">
    <source>
        <dbReference type="Proteomes" id="UP000288725"/>
    </source>
</evidence>
<dbReference type="EMBL" id="RSDZ01000142">
    <property type="protein sequence ID" value="RXG42305.1"/>
    <property type="molecule type" value="Genomic_DNA"/>
</dbReference>
<evidence type="ECO:0000313" key="2">
    <source>
        <dbReference type="EMBL" id="RXG42305.1"/>
    </source>
</evidence>
<proteinExistence type="predicted"/>
<sequence>MLALAVSAVHSQGYVHGDLHLGNILLQLPSSLNTLSVELLYAQLGPRSSSLSCSSKRSKPVQQPESHHTPYRLCGWGS</sequence>
<dbReference type="Proteomes" id="UP000288725">
    <property type="component" value="Chromosome 7"/>
</dbReference>
<gene>
    <name evidence="2" type="ORF">VDGE_30681</name>
</gene>
<dbReference type="InterPro" id="IPR011009">
    <property type="entry name" value="Kinase-like_dom_sf"/>
</dbReference>
<evidence type="ECO:0008006" key="4">
    <source>
        <dbReference type="Google" id="ProtNLM"/>
    </source>
</evidence>
<evidence type="ECO:0000256" key="1">
    <source>
        <dbReference type="SAM" id="MobiDB-lite"/>
    </source>
</evidence>
<comment type="caution">
    <text evidence="2">The sequence shown here is derived from an EMBL/GenBank/DDBJ whole genome shotgun (WGS) entry which is preliminary data.</text>
</comment>
<dbReference type="AlphaFoldDB" id="A0A444RMK1"/>
<feature type="region of interest" description="Disordered" evidence="1">
    <location>
        <begin position="47"/>
        <end position="78"/>
    </location>
</feature>
<organism evidence="2 3">
    <name type="scientific">Verticillium dahliae</name>
    <name type="common">Verticillium wilt</name>
    <dbReference type="NCBI Taxonomy" id="27337"/>
    <lineage>
        <taxon>Eukaryota</taxon>
        <taxon>Fungi</taxon>
        <taxon>Dikarya</taxon>
        <taxon>Ascomycota</taxon>
        <taxon>Pezizomycotina</taxon>
        <taxon>Sordariomycetes</taxon>
        <taxon>Hypocreomycetidae</taxon>
        <taxon>Glomerellales</taxon>
        <taxon>Plectosphaerellaceae</taxon>
        <taxon>Verticillium</taxon>
    </lineage>
</organism>
<name>A0A444RMK1_VERDA</name>
<dbReference type="SUPFAM" id="SSF56112">
    <property type="entry name" value="Protein kinase-like (PK-like)"/>
    <property type="match status" value="1"/>
</dbReference>
<accession>A0A444RMK1</accession>